<evidence type="ECO:0000313" key="3">
    <source>
        <dbReference type="Proteomes" id="UP000641741"/>
    </source>
</evidence>
<feature type="domain" description="Sporulation initiation factor Spo0A C-terminal" evidence="1">
    <location>
        <begin position="53"/>
        <end position="147"/>
    </location>
</feature>
<dbReference type="Gene3D" id="1.10.10.10">
    <property type="entry name" value="Winged helix-like DNA-binding domain superfamily/Winged helix DNA-binding domain"/>
    <property type="match status" value="1"/>
</dbReference>
<evidence type="ECO:0000313" key="2">
    <source>
        <dbReference type="EMBL" id="MBC5695627.1"/>
    </source>
</evidence>
<proteinExistence type="predicted"/>
<dbReference type="Pfam" id="PF08769">
    <property type="entry name" value="Spo0A_C"/>
    <property type="match status" value="1"/>
</dbReference>
<dbReference type="InterPro" id="IPR016032">
    <property type="entry name" value="Sig_transdc_resp-reg_C-effctor"/>
</dbReference>
<keyword evidence="3" id="KW-1185">Reference proteome</keyword>
<protein>
    <recommendedName>
        <fullName evidence="1">Sporulation initiation factor Spo0A C-terminal domain-containing protein</fullName>
    </recommendedName>
</protein>
<dbReference type="InterPro" id="IPR036388">
    <property type="entry name" value="WH-like_DNA-bd_sf"/>
</dbReference>
<gene>
    <name evidence="2" type="ORF">H8S02_06680</name>
</gene>
<dbReference type="Proteomes" id="UP000641741">
    <property type="component" value="Unassembled WGS sequence"/>
</dbReference>
<dbReference type="InterPro" id="IPR014879">
    <property type="entry name" value="Spo0A_C"/>
</dbReference>
<organism evidence="2 3">
    <name type="scientific">Agathobaculum hominis</name>
    <dbReference type="NCBI Taxonomy" id="2763014"/>
    <lineage>
        <taxon>Bacteria</taxon>
        <taxon>Bacillati</taxon>
        <taxon>Bacillota</taxon>
        <taxon>Clostridia</taxon>
        <taxon>Eubacteriales</taxon>
        <taxon>Butyricicoccaceae</taxon>
        <taxon>Agathobaculum</taxon>
    </lineage>
</organism>
<accession>A0ABR7GMU9</accession>
<comment type="caution">
    <text evidence="2">The sequence shown here is derived from an EMBL/GenBank/DDBJ whole genome shotgun (WGS) entry which is preliminary data.</text>
</comment>
<sequence length="159" mass="18040">MDKNMNKDDFMNDLYDYLWMPEDEQGALYLHQNILFGRAADEEKIACATLPYLFRLGITPQMRGYEILCRAVILYLLDGIQNSTHLALLMTIAVERGTSLASVERACAAAVRYAWNEGYMSADDECPDAITFREMPTLTQFIDRLAAAVRSKLGDEIKL</sequence>
<evidence type="ECO:0000259" key="1">
    <source>
        <dbReference type="Pfam" id="PF08769"/>
    </source>
</evidence>
<name>A0ABR7GMU9_9FIRM</name>
<reference evidence="2 3" key="1">
    <citation type="submission" date="2020-08" db="EMBL/GenBank/DDBJ databases">
        <title>Genome public.</title>
        <authorList>
            <person name="Liu C."/>
            <person name="Sun Q."/>
        </authorList>
    </citation>
    <scope>NUCLEOTIDE SEQUENCE [LARGE SCALE GENOMIC DNA]</scope>
    <source>
        <strain evidence="2 3">M2</strain>
    </source>
</reference>
<dbReference type="SUPFAM" id="SSF46894">
    <property type="entry name" value="C-terminal effector domain of the bipartite response regulators"/>
    <property type="match status" value="1"/>
</dbReference>
<dbReference type="RefSeq" id="WP_186969856.1">
    <property type="nucleotide sequence ID" value="NZ_JACOPK010000005.1"/>
</dbReference>
<dbReference type="EMBL" id="JACOPK010000005">
    <property type="protein sequence ID" value="MBC5695627.1"/>
    <property type="molecule type" value="Genomic_DNA"/>
</dbReference>